<keyword evidence="1" id="KW-0808">Transferase</keyword>
<gene>
    <name evidence="1" type="ORF">UFOVP1193_35</name>
</gene>
<dbReference type="Pfam" id="PF13578">
    <property type="entry name" value="Methyltransf_24"/>
    <property type="match status" value="1"/>
</dbReference>
<accession>A0A6J5QZH8</accession>
<evidence type="ECO:0000313" key="1">
    <source>
        <dbReference type="EMBL" id="CAB4190100.1"/>
    </source>
</evidence>
<dbReference type="GO" id="GO:0008168">
    <property type="term" value="F:methyltransferase activity"/>
    <property type="evidence" value="ECO:0007669"/>
    <property type="project" value="UniProtKB-KW"/>
</dbReference>
<reference evidence="1" key="1">
    <citation type="submission" date="2020-05" db="EMBL/GenBank/DDBJ databases">
        <authorList>
            <person name="Chiriac C."/>
            <person name="Salcher M."/>
            <person name="Ghai R."/>
            <person name="Kavagutti S V."/>
        </authorList>
    </citation>
    <scope>NUCLEOTIDE SEQUENCE</scope>
</reference>
<dbReference type="SUPFAM" id="SSF53335">
    <property type="entry name" value="S-adenosyl-L-methionine-dependent methyltransferases"/>
    <property type="match status" value="1"/>
</dbReference>
<dbReference type="InterPro" id="IPR029063">
    <property type="entry name" value="SAM-dependent_MTases_sf"/>
</dbReference>
<dbReference type="GO" id="GO:0032259">
    <property type="term" value="P:methylation"/>
    <property type="evidence" value="ECO:0007669"/>
    <property type="project" value="UniProtKB-KW"/>
</dbReference>
<name>A0A6J5QZH8_9CAUD</name>
<proteinExistence type="predicted"/>
<dbReference type="Gene3D" id="3.40.50.150">
    <property type="entry name" value="Vaccinia Virus protein VP39"/>
    <property type="match status" value="1"/>
</dbReference>
<dbReference type="EMBL" id="LR797156">
    <property type="protein sequence ID" value="CAB4190100.1"/>
    <property type="molecule type" value="Genomic_DNA"/>
</dbReference>
<sequence length="196" mass="22782">MTDFKFTQDWFHWAPEIWQQLTPTLPGRKRFLELGAFEGRSTAWIVENMLEDDGTLISVDTWEGAEDHVKMELAMPAVENNYDHNLNLLRQQYPQRAVLKFKTTSYEALTKLAGGPQFDFIYIDASHTAPDVLTDACVAWPMLKDKGVMVFDDYLWGEQRDVLHRPKLAVDAFVNIFAEHLKPMHTGYQYIVRKEK</sequence>
<organism evidence="1">
    <name type="scientific">uncultured Caudovirales phage</name>
    <dbReference type="NCBI Taxonomy" id="2100421"/>
    <lineage>
        <taxon>Viruses</taxon>
        <taxon>Duplodnaviria</taxon>
        <taxon>Heunggongvirae</taxon>
        <taxon>Uroviricota</taxon>
        <taxon>Caudoviricetes</taxon>
        <taxon>Peduoviridae</taxon>
        <taxon>Maltschvirus</taxon>
        <taxon>Maltschvirus maltsch</taxon>
    </lineage>
</organism>
<keyword evidence="1" id="KW-0489">Methyltransferase</keyword>
<protein>
    <submittedName>
        <fullName evidence="1">COG4122 Predicted O-methyltransferase</fullName>
    </submittedName>
</protein>